<dbReference type="Ensembl" id="ENSNPET00000010520.1">
    <property type="protein sequence ID" value="ENSNPEP00000010260.1"/>
    <property type="gene ID" value="ENSNPEG00000007703.1"/>
</dbReference>
<evidence type="ECO:0000313" key="2">
    <source>
        <dbReference type="Ensembl" id="ENSNPEP00000010260.1"/>
    </source>
</evidence>
<feature type="region of interest" description="Disordered" evidence="1">
    <location>
        <begin position="48"/>
        <end position="75"/>
    </location>
</feature>
<dbReference type="AlphaFoldDB" id="A0A8C6Z900"/>
<keyword evidence="3" id="KW-1185">Reference proteome</keyword>
<reference evidence="2" key="2">
    <citation type="submission" date="2025-09" db="UniProtKB">
        <authorList>
            <consortium name="Ensembl"/>
        </authorList>
    </citation>
    <scope>IDENTIFICATION</scope>
</reference>
<proteinExistence type="predicted"/>
<evidence type="ECO:0000313" key="3">
    <source>
        <dbReference type="Proteomes" id="UP000694420"/>
    </source>
</evidence>
<dbReference type="Proteomes" id="UP000694420">
    <property type="component" value="Unplaced"/>
</dbReference>
<evidence type="ECO:0000256" key="1">
    <source>
        <dbReference type="SAM" id="MobiDB-lite"/>
    </source>
</evidence>
<reference evidence="2" key="1">
    <citation type="submission" date="2025-08" db="UniProtKB">
        <authorList>
            <consortium name="Ensembl"/>
        </authorList>
    </citation>
    <scope>IDENTIFICATION</scope>
</reference>
<feature type="compositionally biased region" description="Acidic residues" evidence="1">
    <location>
        <begin position="48"/>
        <end position="60"/>
    </location>
</feature>
<accession>A0A8C6Z900</accession>
<organism evidence="2 3">
    <name type="scientific">Nothoprocta perdicaria</name>
    <name type="common">Chilean tinamou</name>
    <name type="synonym">Crypturus perdicarius</name>
    <dbReference type="NCBI Taxonomy" id="30464"/>
    <lineage>
        <taxon>Eukaryota</taxon>
        <taxon>Metazoa</taxon>
        <taxon>Chordata</taxon>
        <taxon>Craniata</taxon>
        <taxon>Vertebrata</taxon>
        <taxon>Euteleostomi</taxon>
        <taxon>Archelosauria</taxon>
        <taxon>Archosauria</taxon>
        <taxon>Dinosauria</taxon>
        <taxon>Saurischia</taxon>
        <taxon>Theropoda</taxon>
        <taxon>Coelurosauria</taxon>
        <taxon>Aves</taxon>
        <taxon>Palaeognathae</taxon>
        <taxon>Tinamiformes</taxon>
        <taxon>Tinamidae</taxon>
        <taxon>Nothoprocta</taxon>
    </lineage>
</organism>
<sequence length="113" mass="11912">SDGRVPSAAMAEAAAAPVRSQRVFLNHLDSYCGRGYLSKCVVGASLEEVGEEEEEEESTSDAEVPNSKGGHKPKEGVYQVVGTLSKAEANKPSFAVETYAVSSSLVISCHHQA</sequence>
<protein>
    <submittedName>
        <fullName evidence="2">Uncharacterized protein</fullName>
    </submittedName>
</protein>
<name>A0A8C6Z900_NOTPE</name>